<comment type="catalytic activity">
    <reaction evidence="13">
        <text>L-threonine + hydrogencarbonate + ATP = L-threonylcarbamoyladenylate + diphosphate + H2O</text>
        <dbReference type="Rhea" id="RHEA:36407"/>
        <dbReference type="ChEBI" id="CHEBI:15377"/>
        <dbReference type="ChEBI" id="CHEBI:17544"/>
        <dbReference type="ChEBI" id="CHEBI:30616"/>
        <dbReference type="ChEBI" id="CHEBI:33019"/>
        <dbReference type="ChEBI" id="CHEBI:57926"/>
        <dbReference type="ChEBI" id="CHEBI:73682"/>
        <dbReference type="EC" id="2.7.7.87"/>
    </reaction>
</comment>
<dbReference type="SUPFAM" id="SSF55821">
    <property type="entry name" value="YrdC/RibB"/>
    <property type="match status" value="1"/>
</dbReference>
<dbReference type="EC" id="2.7.7.87" evidence="5"/>
<evidence type="ECO:0000256" key="15">
    <source>
        <dbReference type="ARBA" id="ARBA00063146"/>
    </source>
</evidence>
<dbReference type="PROSITE" id="PS51163">
    <property type="entry name" value="YRDC"/>
    <property type="match status" value="1"/>
</dbReference>
<dbReference type="GO" id="GO:0006450">
    <property type="term" value="P:regulation of translational fidelity"/>
    <property type="evidence" value="ECO:0007669"/>
    <property type="project" value="TreeGrafter"/>
</dbReference>
<dbReference type="GO" id="GO:0005739">
    <property type="term" value="C:mitochondrion"/>
    <property type="evidence" value="ECO:0007669"/>
    <property type="project" value="UniProtKB-SubCell"/>
</dbReference>
<dbReference type="EMBL" id="GEDC01018304">
    <property type="protein sequence ID" value="JAS18994.1"/>
    <property type="molecule type" value="Transcribed_RNA"/>
</dbReference>
<evidence type="ECO:0000256" key="7">
    <source>
        <dbReference type="ARBA" id="ARBA00022475"/>
    </source>
</evidence>
<comment type="subunit">
    <text evidence="15">Interacts with RSC1A1.</text>
</comment>
<dbReference type="InterPro" id="IPR017945">
    <property type="entry name" value="DHBP_synth_RibB-like_a/b_dom"/>
</dbReference>
<dbReference type="Pfam" id="PF01300">
    <property type="entry name" value="Sua5_yciO_yrdC"/>
    <property type="match status" value="1"/>
</dbReference>
<evidence type="ECO:0000313" key="17">
    <source>
        <dbReference type="EMBL" id="JAS18994.1"/>
    </source>
</evidence>
<keyword evidence="12" id="KW-0472">Membrane</keyword>
<dbReference type="AlphaFoldDB" id="A0A1B6D014"/>
<evidence type="ECO:0000256" key="9">
    <source>
        <dbReference type="ARBA" id="ARBA00022679"/>
    </source>
</evidence>
<comment type="function">
    <text evidence="14">Cytoplasmic and mitochondrial threonylcarbamoyl-AMP synthase required for the formation of a threonylcarbamoyl group on adenosine at position 37 (t(6)A37) in tRNAs that read codons beginning with adenine. Catalyzes the conversion of L-threonine, HCO(3)(-)/CO(2) and ATP to give threonylcarbamoyl-AMP (TC-AMP) as the acyladenylate intermediate, with the release of diphosphate. Participates in t(6)A37 formation in cytoplasmic and mitochondrial tRNAs. May regulate the activity of some transporters.</text>
</comment>
<keyword evidence="11" id="KW-0496">Mitochondrion</keyword>
<reference evidence="17" key="1">
    <citation type="submission" date="2015-12" db="EMBL/GenBank/DDBJ databases">
        <title>De novo transcriptome assembly of four potential Pierce s Disease insect vectors from Arizona vineyards.</title>
        <authorList>
            <person name="Tassone E.E."/>
        </authorList>
    </citation>
    <scope>NUCLEOTIDE SEQUENCE</scope>
</reference>
<dbReference type="InterPro" id="IPR006070">
    <property type="entry name" value="Sua5-like_dom"/>
</dbReference>
<name>A0A1B6D014_9HEMI</name>
<keyword evidence="9" id="KW-0808">Transferase</keyword>
<keyword evidence="10" id="KW-0809">Transit peptide</keyword>
<evidence type="ECO:0000256" key="10">
    <source>
        <dbReference type="ARBA" id="ARBA00022946"/>
    </source>
</evidence>
<sequence length="248" mass="27465">MFNVFRVNFIKQFFANKFIRSHTFPDKMSIDFRVLGLRQATPKEFDYALDIAVEMLDQGAVIAVPTDTVYGLAVDSTSSEAISALYEVKKRDPEKPLAICVNTIDEIKKWGVISGLPKGLLEKLLPGPVTIVLDRTSHLNANLNAGITKVGIRIPNQPFIRRITEKLNRPLALTSANLSNEPSCINVGEFENLWPLIAAVFDTGDINNKSKEGSTVVDLSLKGKYSIIRPGVGLKSIVQVLHQFDLKE</sequence>
<evidence type="ECO:0000256" key="12">
    <source>
        <dbReference type="ARBA" id="ARBA00023136"/>
    </source>
</evidence>
<dbReference type="Gene3D" id="3.90.870.10">
    <property type="entry name" value="DHBP synthase"/>
    <property type="match status" value="1"/>
</dbReference>
<dbReference type="GO" id="GO:0061710">
    <property type="term" value="F:L-threonylcarbamoyladenylate synthase"/>
    <property type="evidence" value="ECO:0007669"/>
    <property type="project" value="UniProtKB-EC"/>
</dbReference>
<evidence type="ECO:0000256" key="14">
    <source>
        <dbReference type="ARBA" id="ARBA00058524"/>
    </source>
</evidence>
<evidence type="ECO:0000259" key="16">
    <source>
        <dbReference type="PROSITE" id="PS51163"/>
    </source>
</evidence>
<evidence type="ECO:0000256" key="5">
    <source>
        <dbReference type="ARBA" id="ARBA00012584"/>
    </source>
</evidence>
<evidence type="ECO:0000256" key="1">
    <source>
        <dbReference type="ARBA" id="ARBA00004173"/>
    </source>
</evidence>
<feature type="domain" description="YrdC-like" evidence="16">
    <location>
        <begin position="46"/>
        <end position="233"/>
    </location>
</feature>
<gene>
    <name evidence="17" type="ORF">g.3399</name>
</gene>
<dbReference type="PANTHER" id="PTHR17490:SF10">
    <property type="entry name" value="THREONYLCARBAMOYL-AMP SYNTHASE"/>
    <property type="match status" value="1"/>
</dbReference>
<proteinExistence type="inferred from homology"/>
<dbReference type="GO" id="GO:0003725">
    <property type="term" value="F:double-stranded RNA binding"/>
    <property type="evidence" value="ECO:0007669"/>
    <property type="project" value="InterPro"/>
</dbReference>
<comment type="similarity">
    <text evidence="4">Belongs to the SUA5 family.</text>
</comment>
<evidence type="ECO:0000256" key="4">
    <source>
        <dbReference type="ARBA" id="ARBA00007663"/>
    </source>
</evidence>
<evidence type="ECO:0000256" key="3">
    <source>
        <dbReference type="ARBA" id="ARBA00004496"/>
    </source>
</evidence>
<dbReference type="GO" id="GO:0005886">
    <property type="term" value="C:plasma membrane"/>
    <property type="evidence" value="ECO:0007669"/>
    <property type="project" value="UniProtKB-SubCell"/>
</dbReference>
<comment type="subcellular location">
    <subcellularLocation>
        <location evidence="2">Cell membrane</location>
        <topology evidence="2">Peripheral membrane protein</topology>
    </subcellularLocation>
    <subcellularLocation>
        <location evidence="3">Cytoplasm</location>
    </subcellularLocation>
    <subcellularLocation>
        <location evidence="1">Mitochondrion</location>
    </subcellularLocation>
</comment>
<dbReference type="NCBIfam" id="TIGR00057">
    <property type="entry name" value="L-threonylcarbamoyladenylate synthase"/>
    <property type="match status" value="1"/>
</dbReference>
<protein>
    <recommendedName>
        <fullName evidence="6">Threonylcarbamoyl-AMP synthase</fullName>
        <ecNumber evidence="5">2.7.7.87</ecNumber>
    </recommendedName>
</protein>
<dbReference type="InterPro" id="IPR050156">
    <property type="entry name" value="TC-AMP_synthase_SUA5"/>
</dbReference>
<keyword evidence="8" id="KW-0963">Cytoplasm</keyword>
<dbReference type="PANTHER" id="PTHR17490">
    <property type="entry name" value="SUA5"/>
    <property type="match status" value="1"/>
</dbReference>
<evidence type="ECO:0000256" key="2">
    <source>
        <dbReference type="ARBA" id="ARBA00004202"/>
    </source>
</evidence>
<dbReference type="GO" id="GO:0000049">
    <property type="term" value="F:tRNA binding"/>
    <property type="evidence" value="ECO:0007669"/>
    <property type="project" value="TreeGrafter"/>
</dbReference>
<evidence type="ECO:0000256" key="8">
    <source>
        <dbReference type="ARBA" id="ARBA00022490"/>
    </source>
</evidence>
<evidence type="ECO:0000256" key="6">
    <source>
        <dbReference type="ARBA" id="ARBA00015492"/>
    </source>
</evidence>
<organism evidence="17">
    <name type="scientific">Clastoptera arizonana</name>
    <name type="common">Arizona spittle bug</name>
    <dbReference type="NCBI Taxonomy" id="38151"/>
    <lineage>
        <taxon>Eukaryota</taxon>
        <taxon>Metazoa</taxon>
        <taxon>Ecdysozoa</taxon>
        <taxon>Arthropoda</taxon>
        <taxon>Hexapoda</taxon>
        <taxon>Insecta</taxon>
        <taxon>Pterygota</taxon>
        <taxon>Neoptera</taxon>
        <taxon>Paraneoptera</taxon>
        <taxon>Hemiptera</taxon>
        <taxon>Auchenorrhyncha</taxon>
        <taxon>Cercopoidea</taxon>
        <taxon>Clastopteridae</taxon>
        <taxon>Clastoptera</taxon>
    </lineage>
</organism>
<dbReference type="FunFam" id="3.90.870.10:FF:000007">
    <property type="entry name" value="YrdC N6-threonylcarbamoyltransferase domain containing"/>
    <property type="match status" value="1"/>
</dbReference>
<accession>A0A1B6D014</accession>
<keyword evidence="7" id="KW-1003">Cell membrane</keyword>
<evidence type="ECO:0000256" key="13">
    <source>
        <dbReference type="ARBA" id="ARBA00048366"/>
    </source>
</evidence>
<evidence type="ECO:0000256" key="11">
    <source>
        <dbReference type="ARBA" id="ARBA00023128"/>
    </source>
</evidence>